<comment type="caution">
    <text evidence="2">The sequence shown here is derived from an EMBL/GenBank/DDBJ whole genome shotgun (WGS) entry which is preliminary data.</text>
</comment>
<sequence length="302" mass="34714">MKIRIDICICTYKRPILLSKCIESLLNQQSIDSYDCTIIVTDNDANQSAMTVVANFSDQNRPNPRFLYLCEPDKNIAKARNKCLEHSSGDFIAFIDDDEDASHNWLFTHLNSIELYQSAVSAGPVLSRFSEHTPAWISNGYFFDRTRYATGTILSTTRTGNVLLKKCLIPTEEFYFKEEYGLTGGSDSEFFRRLSNKNVKIIWTDEAIVTEEVPESRACSAWLLKRSYRIGQGMTRISVEQNSINHLPIFILRNFLLASYAITQYVVFLPIDRKSSFNALRKFSKRLGMLTALSKNYYQEYK</sequence>
<evidence type="ECO:0000313" key="3">
    <source>
        <dbReference type="Proteomes" id="UP001166291"/>
    </source>
</evidence>
<evidence type="ECO:0000259" key="1">
    <source>
        <dbReference type="Pfam" id="PF00535"/>
    </source>
</evidence>
<dbReference type="Pfam" id="PF00535">
    <property type="entry name" value="Glycos_transf_2"/>
    <property type="match status" value="1"/>
</dbReference>
<dbReference type="EMBL" id="JAHWDQ010000001">
    <property type="protein sequence ID" value="MBW2940189.1"/>
    <property type="molecule type" value="Genomic_DNA"/>
</dbReference>
<dbReference type="Proteomes" id="UP001166291">
    <property type="component" value="Unassembled WGS sequence"/>
</dbReference>
<keyword evidence="3" id="KW-1185">Reference proteome</keyword>
<feature type="domain" description="Glycosyltransferase 2-like" evidence="1">
    <location>
        <begin position="7"/>
        <end position="159"/>
    </location>
</feature>
<accession>A0ABS6VPE4</accession>
<organism evidence="2 3">
    <name type="scientific">Zhongshania aquimaris</name>
    <dbReference type="NCBI Taxonomy" id="2857107"/>
    <lineage>
        <taxon>Bacteria</taxon>
        <taxon>Pseudomonadati</taxon>
        <taxon>Pseudomonadota</taxon>
        <taxon>Gammaproteobacteria</taxon>
        <taxon>Cellvibrionales</taxon>
        <taxon>Spongiibacteraceae</taxon>
        <taxon>Zhongshania</taxon>
    </lineage>
</organism>
<dbReference type="InterPro" id="IPR050834">
    <property type="entry name" value="Glycosyltransf_2"/>
</dbReference>
<dbReference type="PANTHER" id="PTHR43685:SF11">
    <property type="entry name" value="GLYCOSYLTRANSFERASE TAGX-RELATED"/>
    <property type="match status" value="1"/>
</dbReference>
<dbReference type="RefSeq" id="WP_219042409.1">
    <property type="nucleotide sequence ID" value="NZ_JAHWDQ010000001.1"/>
</dbReference>
<name>A0ABS6VPE4_9GAMM</name>
<reference evidence="2" key="1">
    <citation type="submission" date="2021-07" db="EMBL/GenBank/DDBJ databases">
        <title>Zhongshania sp. CAU 1632 isolated from seawater.</title>
        <authorList>
            <person name="Kim W."/>
        </authorList>
    </citation>
    <scope>NUCLEOTIDE SEQUENCE</scope>
    <source>
        <strain evidence="2">CAU 1632</strain>
    </source>
</reference>
<dbReference type="InterPro" id="IPR001173">
    <property type="entry name" value="Glyco_trans_2-like"/>
</dbReference>
<gene>
    <name evidence="2" type="ORF">KXJ70_05345</name>
</gene>
<protein>
    <submittedName>
        <fullName evidence="2">Glycosyltransferase</fullName>
    </submittedName>
</protein>
<dbReference type="CDD" id="cd00761">
    <property type="entry name" value="Glyco_tranf_GTA_type"/>
    <property type="match status" value="1"/>
</dbReference>
<dbReference type="PANTHER" id="PTHR43685">
    <property type="entry name" value="GLYCOSYLTRANSFERASE"/>
    <property type="match status" value="1"/>
</dbReference>
<proteinExistence type="predicted"/>
<evidence type="ECO:0000313" key="2">
    <source>
        <dbReference type="EMBL" id="MBW2940189.1"/>
    </source>
</evidence>